<dbReference type="Gene3D" id="3.90.960.10">
    <property type="entry name" value="YbaK/aminoacyl-tRNA synthetase-associated domain"/>
    <property type="match status" value="1"/>
</dbReference>
<gene>
    <name evidence="6" type="ORF">UFOPK1722_00736</name>
</gene>
<comment type="similarity">
    <text evidence="1">Belongs to the prolyl-tRNA editing family. YbaK/EbsC subfamily.</text>
</comment>
<evidence type="ECO:0000259" key="5">
    <source>
        <dbReference type="Pfam" id="PF04073"/>
    </source>
</evidence>
<dbReference type="PANTHER" id="PTHR30411">
    <property type="entry name" value="CYTOPLASMIC PROTEIN"/>
    <property type="match status" value="1"/>
</dbReference>
<dbReference type="GO" id="GO:0006412">
    <property type="term" value="P:translation"/>
    <property type="evidence" value="ECO:0007669"/>
    <property type="project" value="UniProtKB-KW"/>
</dbReference>
<dbReference type="GO" id="GO:0002161">
    <property type="term" value="F:aminoacyl-tRNA deacylase activity"/>
    <property type="evidence" value="ECO:0007669"/>
    <property type="project" value="InterPro"/>
</dbReference>
<dbReference type="InterPro" id="IPR007214">
    <property type="entry name" value="YbaK/aa-tRNA-synth-assoc-dom"/>
</dbReference>
<feature type="region of interest" description="Disordered" evidence="4">
    <location>
        <begin position="1"/>
        <end position="20"/>
    </location>
</feature>
<feature type="domain" description="YbaK/aminoacyl-tRNA synthetase-associated" evidence="5">
    <location>
        <begin position="52"/>
        <end position="165"/>
    </location>
</feature>
<dbReference type="CDD" id="cd00002">
    <property type="entry name" value="YbaK_deacylase"/>
    <property type="match status" value="1"/>
</dbReference>
<sequence>MSRPTTPKTTSKKASASGGTPATVVLDRAGVEFGVHAFDNDIAPGELGYGKAAAAALGVSERRVFKTLLVETAGPVRHAVAVVPVSGQLSLKAMAVAVGAKKVEMLEARAAERLTGYVVGGISPFGQKKLLPTVVDTSALEHDTVFVSGGKRGLDIEISPRALLDVLGAVSAPISV</sequence>
<proteinExistence type="inferred from homology"/>
<dbReference type="GO" id="GO:0016829">
    <property type="term" value="F:lyase activity"/>
    <property type="evidence" value="ECO:0007669"/>
    <property type="project" value="UniProtKB-KW"/>
</dbReference>
<dbReference type="PIRSF" id="PIRSF006181">
    <property type="entry name" value="EbsC_YbaK"/>
    <property type="match status" value="1"/>
</dbReference>
<reference evidence="6" key="1">
    <citation type="submission" date="2020-05" db="EMBL/GenBank/DDBJ databases">
        <authorList>
            <person name="Chiriac C."/>
            <person name="Salcher M."/>
            <person name="Ghai R."/>
            <person name="Kavagutti S V."/>
        </authorList>
    </citation>
    <scope>NUCLEOTIDE SEQUENCE</scope>
</reference>
<evidence type="ECO:0000256" key="2">
    <source>
        <dbReference type="ARBA" id="ARBA00022917"/>
    </source>
</evidence>
<dbReference type="AlphaFoldDB" id="A0A6J6EM27"/>
<evidence type="ECO:0000256" key="4">
    <source>
        <dbReference type="SAM" id="MobiDB-lite"/>
    </source>
</evidence>
<accession>A0A6J6EM27</accession>
<name>A0A6J6EM27_9ZZZZ</name>
<dbReference type="PANTHER" id="PTHR30411:SF0">
    <property type="entry name" value="CYS-TRNA(PRO)_CYS-TRNA(CYS) DEACYLASE YBAK"/>
    <property type="match status" value="1"/>
</dbReference>
<keyword evidence="2" id="KW-0648">Protein biosynthesis</keyword>
<dbReference type="EMBL" id="CAEZTS010000050">
    <property type="protein sequence ID" value="CAB4576936.1"/>
    <property type="molecule type" value="Genomic_DNA"/>
</dbReference>
<dbReference type="NCBIfam" id="TIGR00011">
    <property type="entry name" value="YbaK_EbsC"/>
    <property type="match status" value="1"/>
</dbReference>
<dbReference type="InterPro" id="IPR036754">
    <property type="entry name" value="YbaK/aa-tRNA-synt-asso_dom_sf"/>
</dbReference>
<dbReference type="Pfam" id="PF04073">
    <property type="entry name" value="tRNA_edit"/>
    <property type="match status" value="1"/>
</dbReference>
<evidence type="ECO:0000256" key="1">
    <source>
        <dbReference type="ARBA" id="ARBA00009798"/>
    </source>
</evidence>
<evidence type="ECO:0000313" key="6">
    <source>
        <dbReference type="EMBL" id="CAB4576936.1"/>
    </source>
</evidence>
<dbReference type="SUPFAM" id="SSF55826">
    <property type="entry name" value="YbaK/ProRS associated domain"/>
    <property type="match status" value="1"/>
</dbReference>
<evidence type="ECO:0000256" key="3">
    <source>
        <dbReference type="ARBA" id="ARBA00023239"/>
    </source>
</evidence>
<dbReference type="InterPro" id="IPR004369">
    <property type="entry name" value="Prolyl-tRNA_editing_YbaK/EbsC"/>
</dbReference>
<organism evidence="6">
    <name type="scientific">freshwater metagenome</name>
    <dbReference type="NCBI Taxonomy" id="449393"/>
    <lineage>
        <taxon>unclassified sequences</taxon>
        <taxon>metagenomes</taxon>
        <taxon>ecological metagenomes</taxon>
    </lineage>
</organism>
<protein>
    <submittedName>
        <fullName evidence="6">Unannotated protein</fullName>
    </submittedName>
</protein>
<keyword evidence="3" id="KW-0456">Lyase</keyword>